<name>A0A553NSI1_TIGCA</name>
<reference evidence="2 3" key="1">
    <citation type="journal article" date="2018" name="Nat. Ecol. Evol.">
        <title>Genomic signatures of mitonuclear coevolution across populations of Tigriopus californicus.</title>
        <authorList>
            <person name="Barreto F.S."/>
            <person name="Watson E.T."/>
            <person name="Lima T.G."/>
            <person name="Willett C.S."/>
            <person name="Edmands S."/>
            <person name="Li W."/>
            <person name="Burton R.S."/>
        </authorList>
    </citation>
    <scope>NUCLEOTIDE SEQUENCE [LARGE SCALE GENOMIC DNA]</scope>
    <source>
        <strain evidence="2 3">San Diego</strain>
    </source>
</reference>
<accession>A0A553NSI1</accession>
<comment type="caution">
    <text evidence="2">The sequence shown here is derived from an EMBL/GenBank/DDBJ whole genome shotgun (WGS) entry which is preliminary data.</text>
</comment>
<dbReference type="InterPro" id="IPR036249">
    <property type="entry name" value="Thioredoxin-like_sf"/>
</dbReference>
<dbReference type="PANTHER" id="PTHR15853:SF0">
    <property type="entry name" value="THIOREDOXIN-RELATED TRANSMEMBRANE PROTEIN 2"/>
    <property type="match status" value="1"/>
</dbReference>
<proteinExistence type="predicted"/>
<dbReference type="Gene3D" id="3.40.30.10">
    <property type="entry name" value="Glutaredoxin"/>
    <property type="match status" value="1"/>
</dbReference>
<gene>
    <name evidence="2" type="ORF">TCAL_10238</name>
</gene>
<feature type="domain" description="Thioredoxin" evidence="1">
    <location>
        <begin position="155"/>
        <end position="242"/>
    </location>
</feature>
<dbReference type="GO" id="GO:0015036">
    <property type="term" value="F:disulfide oxidoreductase activity"/>
    <property type="evidence" value="ECO:0007669"/>
    <property type="project" value="TreeGrafter"/>
</dbReference>
<dbReference type="InterPro" id="IPR013766">
    <property type="entry name" value="Thioredoxin_domain"/>
</dbReference>
<dbReference type="OMA" id="VIMIRTR"/>
<evidence type="ECO:0000313" key="3">
    <source>
        <dbReference type="Proteomes" id="UP000318571"/>
    </source>
</evidence>
<dbReference type="Proteomes" id="UP000318571">
    <property type="component" value="Chromosome 1"/>
</dbReference>
<dbReference type="SUPFAM" id="SSF52833">
    <property type="entry name" value="Thioredoxin-like"/>
    <property type="match status" value="1"/>
</dbReference>
<dbReference type="OrthoDB" id="20229at2759"/>
<sequence length="300" mass="34158">MKSLALTSQIFPAILMGLSTVTFGQELRQLLRPYYFINILLSAAFLGLKLTWPACEWVFGQDNPENCQLDMRENEILFFLLIVIMIRARKTGSTRMVSYLSSGFVYAKVANLVLFSRSDPRYGLLYLLLFTLQGMLLPEPTYKGPENITYFRSDGLDEEIKRDPHVTWLVTFYAAWSPASINFSPVFAKISSQYGLPNLKFGKIDIGRYPDIGTEHLINTSALTRQLPTVIMFQNGKEVGRVPAIVSGKVQKFVFKEEDIVGVFDLNNLYAECKKDKKYAAQIKQMEEETQVVQEAKKTK</sequence>
<dbReference type="Pfam" id="PF00085">
    <property type="entry name" value="Thioredoxin"/>
    <property type="match status" value="1"/>
</dbReference>
<dbReference type="AlphaFoldDB" id="A0A553NSI1"/>
<keyword evidence="3" id="KW-1185">Reference proteome</keyword>
<dbReference type="EMBL" id="VCGU01000010">
    <property type="protein sequence ID" value="TRY68395.1"/>
    <property type="molecule type" value="Genomic_DNA"/>
</dbReference>
<evidence type="ECO:0000259" key="1">
    <source>
        <dbReference type="Pfam" id="PF00085"/>
    </source>
</evidence>
<organism evidence="2 3">
    <name type="scientific">Tigriopus californicus</name>
    <name type="common">Marine copepod</name>
    <dbReference type="NCBI Taxonomy" id="6832"/>
    <lineage>
        <taxon>Eukaryota</taxon>
        <taxon>Metazoa</taxon>
        <taxon>Ecdysozoa</taxon>
        <taxon>Arthropoda</taxon>
        <taxon>Crustacea</taxon>
        <taxon>Multicrustacea</taxon>
        <taxon>Hexanauplia</taxon>
        <taxon>Copepoda</taxon>
        <taxon>Harpacticoida</taxon>
        <taxon>Harpacticidae</taxon>
        <taxon>Tigriopus</taxon>
    </lineage>
</organism>
<dbReference type="PANTHER" id="PTHR15853">
    <property type="entry name" value="THIOREDOXIN-RELATED"/>
    <property type="match status" value="1"/>
</dbReference>
<protein>
    <recommendedName>
        <fullName evidence="1">Thioredoxin domain-containing protein</fullName>
    </recommendedName>
</protein>
<dbReference type="STRING" id="6832.A0A553NSI1"/>
<dbReference type="InterPro" id="IPR039101">
    <property type="entry name" value="TMX2"/>
</dbReference>
<evidence type="ECO:0000313" key="2">
    <source>
        <dbReference type="EMBL" id="TRY68395.1"/>
    </source>
</evidence>